<dbReference type="EMBL" id="DS547105">
    <property type="protein sequence ID" value="EDR07299.1"/>
    <property type="molecule type" value="Genomic_DNA"/>
</dbReference>
<dbReference type="AlphaFoldDB" id="B0DDY7"/>
<feature type="compositionally biased region" description="Basic and acidic residues" evidence="1">
    <location>
        <begin position="160"/>
        <end position="175"/>
    </location>
</feature>
<evidence type="ECO:0000256" key="1">
    <source>
        <dbReference type="SAM" id="MobiDB-lite"/>
    </source>
</evidence>
<keyword evidence="3" id="KW-1185">Reference proteome</keyword>
<reference evidence="2 3" key="1">
    <citation type="journal article" date="2008" name="Nature">
        <title>The genome of Laccaria bicolor provides insights into mycorrhizal symbiosis.</title>
        <authorList>
            <person name="Martin F."/>
            <person name="Aerts A."/>
            <person name="Ahren D."/>
            <person name="Brun A."/>
            <person name="Danchin E.G.J."/>
            <person name="Duchaussoy F."/>
            <person name="Gibon J."/>
            <person name="Kohler A."/>
            <person name="Lindquist E."/>
            <person name="Pereda V."/>
            <person name="Salamov A."/>
            <person name="Shapiro H.J."/>
            <person name="Wuyts J."/>
            <person name="Blaudez D."/>
            <person name="Buee M."/>
            <person name="Brokstein P."/>
            <person name="Canbaeck B."/>
            <person name="Cohen D."/>
            <person name="Courty P.E."/>
            <person name="Coutinho P.M."/>
            <person name="Delaruelle C."/>
            <person name="Detter J.C."/>
            <person name="Deveau A."/>
            <person name="DiFazio S."/>
            <person name="Duplessis S."/>
            <person name="Fraissinet-Tachet L."/>
            <person name="Lucic E."/>
            <person name="Frey-Klett P."/>
            <person name="Fourrey C."/>
            <person name="Feussner I."/>
            <person name="Gay G."/>
            <person name="Grimwood J."/>
            <person name="Hoegger P.J."/>
            <person name="Jain P."/>
            <person name="Kilaru S."/>
            <person name="Labbe J."/>
            <person name="Lin Y.C."/>
            <person name="Legue V."/>
            <person name="Le Tacon F."/>
            <person name="Marmeisse R."/>
            <person name="Melayah D."/>
            <person name="Montanini B."/>
            <person name="Muratet M."/>
            <person name="Nehls U."/>
            <person name="Niculita-Hirzel H."/>
            <person name="Oudot-Le Secq M.P."/>
            <person name="Peter M."/>
            <person name="Quesneville H."/>
            <person name="Rajashekar B."/>
            <person name="Reich M."/>
            <person name="Rouhier N."/>
            <person name="Schmutz J."/>
            <person name="Yin T."/>
            <person name="Chalot M."/>
            <person name="Henrissat B."/>
            <person name="Kuees U."/>
            <person name="Lucas S."/>
            <person name="Van de Peer Y."/>
            <person name="Podila G.K."/>
            <person name="Polle A."/>
            <person name="Pukkila P.J."/>
            <person name="Richardson P.M."/>
            <person name="Rouze P."/>
            <person name="Sanders I.R."/>
            <person name="Stajich J.E."/>
            <person name="Tunlid A."/>
            <person name="Tuskan G."/>
            <person name="Grigoriev I.V."/>
        </authorList>
    </citation>
    <scope>NUCLEOTIDE SEQUENCE [LARGE SCALE GENOMIC DNA]</scope>
    <source>
        <strain evidence="3">S238N-H82 / ATCC MYA-4686</strain>
    </source>
</reference>
<feature type="compositionally biased region" description="Low complexity" evidence="1">
    <location>
        <begin position="400"/>
        <end position="416"/>
    </location>
</feature>
<proteinExistence type="predicted"/>
<evidence type="ECO:0000313" key="3">
    <source>
        <dbReference type="Proteomes" id="UP000001194"/>
    </source>
</evidence>
<evidence type="ECO:0000313" key="2">
    <source>
        <dbReference type="EMBL" id="EDR07299.1"/>
    </source>
</evidence>
<dbReference type="KEGG" id="lbc:LACBIDRAFT_328169"/>
<dbReference type="OrthoDB" id="2995174at2759"/>
<dbReference type="RefSeq" id="XP_001882230.1">
    <property type="nucleotide sequence ID" value="XM_001882195.1"/>
</dbReference>
<gene>
    <name evidence="2" type="ORF">LACBIDRAFT_328169</name>
</gene>
<sequence>MQNYGYLVVSQWREVFIFEQSLIQCLNVRERPDAEHDSFKIEETFVAKWARRTSDEAIRPDTAANCTRIWLNLEIGFTERGVALCWSEYEPERTRIDTQHWGSPELEGLPVVHALDGGKGEQFVELQNILRALAARFWLPAETSMSTLPGHNHTSSSLDGRGDADSASRDGKSMEKTVPNYGAFESIHPLYHNDRFIGRIPSKSFAPPHTVASIKWSVCKLEGLQSEPDKALLFTQLSSPKPKEESARLSLFAPSGPGRSEQDPIVLVVESEKRTKEVSHLIDDSYPNRALMSFAVHYRVYSSKGGDQKAKTSFDQTDISLGRINTLFIAPPHTAGSLKARIAQVEGLITPGHALYKDMELFQDTDSDAAMNDTDIISFQGDNYPGGDEGDPVALVNATTNTAADQKTKPTSKPTPDTAATHRALSDGPDSQFTKPAQLTDTYGYMVINSKGEKGCGYGFSLAVVLKGNLAFD</sequence>
<dbReference type="Proteomes" id="UP000001194">
    <property type="component" value="Unassembled WGS sequence"/>
</dbReference>
<feature type="compositionally biased region" description="Polar residues" evidence="1">
    <location>
        <begin position="148"/>
        <end position="158"/>
    </location>
</feature>
<organism evidence="3">
    <name type="scientific">Laccaria bicolor (strain S238N-H82 / ATCC MYA-4686)</name>
    <name type="common">Bicoloured deceiver</name>
    <name type="synonym">Laccaria laccata var. bicolor</name>
    <dbReference type="NCBI Taxonomy" id="486041"/>
    <lineage>
        <taxon>Eukaryota</taxon>
        <taxon>Fungi</taxon>
        <taxon>Dikarya</taxon>
        <taxon>Basidiomycota</taxon>
        <taxon>Agaricomycotina</taxon>
        <taxon>Agaricomycetes</taxon>
        <taxon>Agaricomycetidae</taxon>
        <taxon>Agaricales</taxon>
        <taxon>Agaricineae</taxon>
        <taxon>Hydnangiaceae</taxon>
        <taxon>Laccaria</taxon>
    </lineage>
</organism>
<name>B0DDY7_LACBS</name>
<feature type="region of interest" description="Disordered" evidence="1">
    <location>
        <begin position="400"/>
        <end position="436"/>
    </location>
</feature>
<protein>
    <submittedName>
        <fullName evidence="2">Predicted protein</fullName>
    </submittedName>
</protein>
<accession>B0DDY7</accession>
<dbReference type="HOGENOM" id="CLU_033651_0_0_1"/>
<dbReference type="GeneID" id="6077722"/>
<feature type="region of interest" description="Disordered" evidence="1">
    <location>
        <begin position="148"/>
        <end position="176"/>
    </location>
</feature>
<dbReference type="InParanoid" id="B0DDY7"/>